<dbReference type="Pfam" id="PF07508">
    <property type="entry name" value="Recombinase"/>
    <property type="match status" value="1"/>
</dbReference>
<keyword evidence="4" id="KW-1185">Reference proteome</keyword>
<sequence length="68" mass="7301">MATTGNVPSSGDDYRPEPSLATFVAGGSPPPVPPDPSRGVGQWTQSSVRDVLTNPKHTGRMVWNRRAR</sequence>
<evidence type="ECO:0000259" key="2">
    <source>
        <dbReference type="Pfam" id="PF07508"/>
    </source>
</evidence>
<dbReference type="Gene3D" id="3.90.1750.20">
    <property type="entry name" value="Putative Large Serine Recombinase, Chain B, Domain 2"/>
    <property type="match status" value="1"/>
</dbReference>
<name>A0A7H8N625_9ACTN</name>
<accession>A0A7H8N625</accession>
<dbReference type="InterPro" id="IPR038109">
    <property type="entry name" value="DNA_bind_recomb_sf"/>
</dbReference>
<feature type="domain" description="Recombinase" evidence="2">
    <location>
        <begin position="38"/>
        <end position="67"/>
    </location>
</feature>
<evidence type="ECO:0000256" key="1">
    <source>
        <dbReference type="SAM" id="MobiDB-lite"/>
    </source>
</evidence>
<evidence type="ECO:0000313" key="3">
    <source>
        <dbReference type="EMBL" id="QKW49930.1"/>
    </source>
</evidence>
<organism evidence="3 4">
    <name type="scientific">Streptomyces buecherae</name>
    <dbReference type="NCBI Taxonomy" id="2763006"/>
    <lineage>
        <taxon>Bacteria</taxon>
        <taxon>Bacillati</taxon>
        <taxon>Actinomycetota</taxon>
        <taxon>Actinomycetes</taxon>
        <taxon>Kitasatosporales</taxon>
        <taxon>Streptomycetaceae</taxon>
        <taxon>Streptomyces</taxon>
    </lineage>
</organism>
<dbReference type="Proteomes" id="UP000509303">
    <property type="component" value="Chromosome"/>
</dbReference>
<gene>
    <name evidence="3" type="ORF">HUT08_10670</name>
</gene>
<dbReference type="GO" id="GO:0000150">
    <property type="term" value="F:DNA strand exchange activity"/>
    <property type="evidence" value="ECO:0007669"/>
    <property type="project" value="InterPro"/>
</dbReference>
<dbReference type="AlphaFoldDB" id="A0A7H8N625"/>
<dbReference type="GO" id="GO:0003677">
    <property type="term" value="F:DNA binding"/>
    <property type="evidence" value="ECO:0007669"/>
    <property type="project" value="InterPro"/>
</dbReference>
<reference evidence="3 4" key="1">
    <citation type="submission" date="2020-06" db="EMBL/GenBank/DDBJ databases">
        <title>Genome mining for natural products.</title>
        <authorList>
            <person name="Zhang B."/>
            <person name="Shi J."/>
            <person name="Ge H."/>
        </authorList>
    </citation>
    <scope>NUCLEOTIDE SEQUENCE [LARGE SCALE GENOMIC DNA]</scope>
    <source>
        <strain evidence="3 4">NA00687</strain>
    </source>
</reference>
<evidence type="ECO:0000313" key="4">
    <source>
        <dbReference type="Proteomes" id="UP000509303"/>
    </source>
</evidence>
<protein>
    <submittedName>
        <fullName evidence="3">Recombinase family protein</fullName>
    </submittedName>
</protein>
<dbReference type="RefSeq" id="WP_176161665.1">
    <property type="nucleotide sequence ID" value="NZ_CP054929.1"/>
</dbReference>
<proteinExistence type="predicted"/>
<feature type="region of interest" description="Disordered" evidence="1">
    <location>
        <begin position="1"/>
        <end position="68"/>
    </location>
</feature>
<feature type="compositionally biased region" description="Basic residues" evidence="1">
    <location>
        <begin position="57"/>
        <end position="68"/>
    </location>
</feature>
<dbReference type="InterPro" id="IPR011109">
    <property type="entry name" value="DNA_bind_recombinase_dom"/>
</dbReference>
<dbReference type="EMBL" id="CP054929">
    <property type="protein sequence ID" value="QKW49930.1"/>
    <property type="molecule type" value="Genomic_DNA"/>
</dbReference>